<evidence type="ECO:0000256" key="3">
    <source>
        <dbReference type="ARBA" id="ARBA00022898"/>
    </source>
</evidence>
<dbReference type="FunFam" id="3.20.10.10:FF:000002">
    <property type="entry name" value="D-alanine aminotransferase"/>
    <property type="match status" value="1"/>
</dbReference>
<dbReference type="Gene3D" id="3.30.470.10">
    <property type="match status" value="1"/>
</dbReference>
<comment type="caution">
    <text evidence="6">The sequence shown here is derived from an EMBL/GenBank/DDBJ whole genome shotgun (WGS) entry which is preliminary data.</text>
</comment>
<dbReference type="CDD" id="cd00449">
    <property type="entry name" value="PLPDE_IV"/>
    <property type="match status" value="1"/>
</dbReference>
<dbReference type="GO" id="GO:0046394">
    <property type="term" value="P:carboxylic acid biosynthetic process"/>
    <property type="evidence" value="ECO:0007669"/>
    <property type="project" value="UniProtKB-ARBA"/>
</dbReference>
<comment type="cofactor">
    <cofactor evidence="1 5">
        <name>pyridoxal 5'-phosphate</name>
        <dbReference type="ChEBI" id="CHEBI:597326"/>
    </cofactor>
</comment>
<dbReference type="Proteomes" id="UP000190140">
    <property type="component" value="Unassembled WGS sequence"/>
</dbReference>
<dbReference type="GO" id="GO:0005829">
    <property type="term" value="C:cytosol"/>
    <property type="evidence" value="ECO:0007669"/>
    <property type="project" value="TreeGrafter"/>
</dbReference>
<dbReference type="InterPro" id="IPR043131">
    <property type="entry name" value="BCAT-like_N"/>
</dbReference>
<dbReference type="PANTHER" id="PTHR42743">
    <property type="entry name" value="AMINO-ACID AMINOTRANSFERASE"/>
    <property type="match status" value="1"/>
</dbReference>
<dbReference type="AlphaFoldDB" id="A0A1V4IBN9"/>
<evidence type="ECO:0000313" key="7">
    <source>
        <dbReference type="Proteomes" id="UP000190140"/>
    </source>
</evidence>
<dbReference type="InterPro" id="IPR050571">
    <property type="entry name" value="Class-IV_PLP-Dep_Aminotrnsfr"/>
</dbReference>
<sequence>MKYNISLDSDIAKFGIGLFETIKIYKGIPILLDKHLDRMYNSINELNISFKTCKMNLKKTITNYVKDIEYKALRVTVFDDGYTFLLRDIQYQESDYTNGYKLKISPIIRGKSIIYRHKTISYIENIYSKKDAIKSGFDESLFINMDNKILEGSMSNIFFIKDDKIYTPCKDLDILAGIIRQEVIDIAKDLNIDVIEREIRIEEVHDFDFCFITNSLMDIMRVRQIENVEYSNTSELFSTIEKSFKEKYYG</sequence>
<dbReference type="Pfam" id="PF01063">
    <property type="entry name" value="Aminotran_4"/>
    <property type="match status" value="1"/>
</dbReference>
<evidence type="ECO:0000256" key="5">
    <source>
        <dbReference type="RuleBase" id="RU004516"/>
    </source>
</evidence>
<dbReference type="GO" id="GO:0008652">
    <property type="term" value="P:amino acid biosynthetic process"/>
    <property type="evidence" value="ECO:0007669"/>
    <property type="project" value="UniProtKB-ARBA"/>
</dbReference>
<comment type="similarity">
    <text evidence="2 4">Belongs to the class-IV pyridoxal-phosphate-dependent aminotransferase family.</text>
</comment>
<keyword evidence="3 5" id="KW-0663">Pyridoxal phosphate</keyword>
<name>A0A1V4IBN9_9FIRM</name>
<evidence type="ECO:0000256" key="1">
    <source>
        <dbReference type="ARBA" id="ARBA00001933"/>
    </source>
</evidence>
<dbReference type="InterPro" id="IPR018300">
    <property type="entry name" value="Aminotrans_IV_CS"/>
</dbReference>
<keyword evidence="6" id="KW-0032">Aminotransferase</keyword>
<dbReference type="Gene3D" id="3.20.10.10">
    <property type="entry name" value="D-amino Acid Aminotransferase, subunit A, domain 2"/>
    <property type="match status" value="1"/>
</dbReference>
<dbReference type="EMBL" id="MZGW01000001">
    <property type="protein sequence ID" value="OPJ57045.1"/>
    <property type="molecule type" value="Genomic_DNA"/>
</dbReference>
<reference evidence="6 7" key="1">
    <citation type="submission" date="2017-03" db="EMBL/GenBank/DDBJ databases">
        <title>Genome sequence of Clostridium thermoalcaliphilum DSM 7309.</title>
        <authorList>
            <person name="Poehlein A."/>
            <person name="Daniel R."/>
        </authorList>
    </citation>
    <scope>NUCLEOTIDE SEQUENCE [LARGE SCALE GENOMIC DNA]</scope>
    <source>
        <strain evidence="6 7">DSM 7309</strain>
    </source>
</reference>
<dbReference type="STRING" id="29349.CLOTH_03270"/>
<keyword evidence="6" id="KW-0808">Transferase</keyword>
<keyword evidence="7" id="KW-1185">Reference proteome</keyword>
<dbReference type="SUPFAM" id="SSF56752">
    <property type="entry name" value="D-aminoacid aminotransferase-like PLP-dependent enzymes"/>
    <property type="match status" value="1"/>
</dbReference>
<dbReference type="PROSITE" id="PS00770">
    <property type="entry name" value="AA_TRANSFER_CLASS_4"/>
    <property type="match status" value="1"/>
</dbReference>
<dbReference type="InterPro" id="IPR001544">
    <property type="entry name" value="Aminotrans_IV"/>
</dbReference>
<dbReference type="OrthoDB" id="9805628at2"/>
<dbReference type="InterPro" id="IPR036038">
    <property type="entry name" value="Aminotransferase-like"/>
</dbReference>
<proteinExistence type="inferred from homology"/>
<evidence type="ECO:0000256" key="4">
    <source>
        <dbReference type="RuleBase" id="RU004106"/>
    </source>
</evidence>
<accession>A0A1V4IBN9</accession>
<organism evidence="6 7">
    <name type="scientific">Alkalithermobacter paradoxus</name>
    <dbReference type="NCBI Taxonomy" id="29349"/>
    <lineage>
        <taxon>Bacteria</taxon>
        <taxon>Bacillati</taxon>
        <taxon>Bacillota</taxon>
        <taxon>Clostridia</taxon>
        <taxon>Peptostreptococcales</taxon>
        <taxon>Tepidibacteraceae</taxon>
        <taxon>Alkalithermobacter</taxon>
    </lineage>
</organism>
<dbReference type="GO" id="GO:0004084">
    <property type="term" value="F:branched-chain-amino-acid transaminase activity"/>
    <property type="evidence" value="ECO:0007669"/>
    <property type="project" value="UniProtKB-EC"/>
</dbReference>
<dbReference type="PANTHER" id="PTHR42743:SF11">
    <property type="entry name" value="AMINODEOXYCHORISMATE LYASE"/>
    <property type="match status" value="1"/>
</dbReference>
<gene>
    <name evidence="6" type="primary">ilvE</name>
    <name evidence="6" type="ORF">CLOTH_03270</name>
</gene>
<dbReference type="EC" id="2.6.1.42" evidence="6"/>
<evidence type="ECO:0000313" key="6">
    <source>
        <dbReference type="EMBL" id="OPJ57045.1"/>
    </source>
</evidence>
<dbReference type="RefSeq" id="WP_079410576.1">
    <property type="nucleotide sequence ID" value="NZ_MZGW01000001.1"/>
</dbReference>
<evidence type="ECO:0000256" key="2">
    <source>
        <dbReference type="ARBA" id="ARBA00009320"/>
    </source>
</evidence>
<protein>
    <submittedName>
        <fullName evidence="6">Branched-chain-amino-acid aminotransferase</fullName>
        <ecNumber evidence="6">2.6.1.42</ecNumber>
    </submittedName>
</protein>
<dbReference type="InterPro" id="IPR043132">
    <property type="entry name" value="BCAT-like_C"/>
</dbReference>